<dbReference type="PANTHER" id="PTHR34584">
    <property type="entry name" value="NA(+)/H(+) ANTIPORTER SUBUNIT E1"/>
    <property type="match status" value="1"/>
</dbReference>
<gene>
    <name evidence="8" type="ORF">JCM17845_09380</name>
</gene>
<comment type="caution">
    <text evidence="8">The sequence shown here is derived from an EMBL/GenBank/DDBJ whole genome shotgun (WGS) entry which is preliminary data.</text>
</comment>
<sequence length="159" mass="17457">MGMLRSLMLFIALCGTWLLWSGIFEPLLLSLGLASCVFTILLARHLGIVNKNTVPLQLGLSIVTYWLWLLVEIVKSNIAVIKVILSPKLSLNPGFVRLENMSHTDMGRVIFANSITLTPGTVTCDLGDETIFVHCLDKPGAVDGIQDMNRRTAGFKGED</sequence>
<dbReference type="Proteomes" id="UP000325187">
    <property type="component" value="Unassembled WGS sequence"/>
</dbReference>
<evidence type="ECO:0000256" key="6">
    <source>
        <dbReference type="ARBA" id="ARBA00023136"/>
    </source>
</evidence>
<evidence type="ECO:0000313" key="9">
    <source>
        <dbReference type="Proteomes" id="UP000325187"/>
    </source>
</evidence>
<dbReference type="GO" id="GO:0005886">
    <property type="term" value="C:plasma membrane"/>
    <property type="evidence" value="ECO:0007669"/>
    <property type="project" value="UniProtKB-SubCell"/>
</dbReference>
<keyword evidence="3" id="KW-1003">Cell membrane</keyword>
<feature type="transmembrane region" description="Helical" evidence="7">
    <location>
        <begin position="29"/>
        <end position="47"/>
    </location>
</feature>
<keyword evidence="6 7" id="KW-0472">Membrane</keyword>
<dbReference type="InterPro" id="IPR002758">
    <property type="entry name" value="Cation_antiport_E"/>
</dbReference>
<keyword evidence="5 7" id="KW-1133">Transmembrane helix</keyword>
<reference evidence="8 9" key="1">
    <citation type="submission" date="2019-09" db="EMBL/GenBank/DDBJ databases">
        <title>NBRP : Genome information of microbial organism related human and environment.</title>
        <authorList>
            <person name="Hattori M."/>
            <person name="Oshima K."/>
            <person name="Inaba H."/>
            <person name="Suda W."/>
            <person name="Sakamoto M."/>
            <person name="Iino T."/>
            <person name="Kitahara M."/>
            <person name="Oshida Y."/>
            <person name="Iida T."/>
            <person name="Kudo T."/>
            <person name="Itoh T."/>
            <person name="Ohkuma M."/>
        </authorList>
    </citation>
    <scope>NUCLEOTIDE SEQUENCE [LARGE SCALE GENOMIC DNA]</scope>
    <source>
        <strain evidence="8 9">Mie-1</strain>
    </source>
</reference>
<evidence type="ECO:0000256" key="5">
    <source>
        <dbReference type="ARBA" id="ARBA00022989"/>
    </source>
</evidence>
<dbReference type="Pfam" id="PF01899">
    <property type="entry name" value="MNHE"/>
    <property type="match status" value="1"/>
</dbReference>
<feature type="transmembrane region" description="Helical" evidence="7">
    <location>
        <begin position="7"/>
        <end position="23"/>
    </location>
</feature>
<protein>
    <submittedName>
        <fullName evidence="8">Cation transporter</fullName>
    </submittedName>
</protein>
<evidence type="ECO:0000256" key="2">
    <source>
        <dbReference type="ARBA" id="ARBA00006228"/>
    </source>
</evidence>
<evidence type="ECO:0000256" key="4">
    <source>
        <dbReference type="ARBA" id="ARBA00022692"/>
    </source>
</evidence>
<evidence type="ECO:0000256" key="1">
    <source>
        <dbReference type="ARBA" id="ARBA00004651"/>
    </source>
</evidence>
<accession>A0A5A7MY13</accession>
<comment type="similarity">
    <text evidence="2">Belongs to the CPA3 antiporters (TC 2.A.63) subunit E family.</text>
</comment>
<evidence type="ECO:0000256" key="3">
    <source>
        <dbReference type="ARBA" id="ARBA00022475"/>
    </source>
</evidence>
<dbReference type="GO" id="GO:0008324">
    <property type="term" value="F:monoatomic cation transmembrane transporter activity"/>
    <property type="evidence" value="ECO:0007669"/>
    <property type="project" value="InterPro"/>
</dbReference>
<evidence type="ECO:0000256" key="7">
    <source>
        <dbReference type="SAM" id="Phobius"/>
    </source>
</evidence>
<dbReference type="PANTHER" id="PTHR34584:SF1">
    <property type="entry name" value="NA(+)_H(+) ANTIPORTER SUBUNIT E1"/>
    <property type="match status" value="1"/>
</dbReference>
<name>A0A5A7MY13_9PROT</name>
<keyword evidence="9" id="KW-1185">Reference proteome</keyword>
<evidence type="ECO:0000313" key="8">
    <source>
        <dbReference type="EMBL" id="GER00315.1"/>
    </source>
</evidence>
<proteinExistence type="inferred from homology"/>
<dbReference type="AlphaFoldDB" id="A0A5A7MY13"/>
<keyword evidence="4 7" id="KW-0812">Transmembrane</keyword>
<comment type="subcellular location">
    <subcellularLocation>
        <location evidence="1">Cell membrane</location>
        <topology evidence="1">Multi-pass membrane protein</topology>
    </subcellularLocation>
</comment>
<organism evidence="8 9">
    <name type="scientific">Iodidimonas gelatinilytica</name>
    <dbReference type="NCBI Taxonomy" id="1236966"/>
    <lineage>
        <taxon>Bacteria</taxon>
        <taxon>Pseudomonadati</taxon>
        <taxon>Pseudomonadota</taxon>
        <taxon>Alphaproteobacteria</taxon>
        <taxon>Iodidimonadales</taxon>
        <taxon>Iodidimonadaceae</taxon>
        <taxon>Iodidimonas</taxon>
    </lineage>
</organism>
<dbReference type="PIRSF" id="PIRSF019239">
    <property type="entry name" value="MrpE"/>
    <property type="match status" value="1"/>
</dbReference>
<dbReference type="EMBL" id="BKCM01000003">
    <property type="protein sequence ID" value="GER00315.1"/>
    <property type="molecule type" value="Genomic_DNA"/>
</dbReference>